<keyword evidence="2" id="KW-0732">Signal</keyword>
<feature type="chain" id="PRO_5016789055" description="SprT-like domain-containing protein" evidence="2">
    <location>
        <begin position="18"/>
        <end position="326"/>
    </location>
</feature>
<dbReference type="EMBL" id="FNXT01000845">
    <property type="protein sequence ID" value="SZX68184.1"/>
    <property type="molecule type" value="Genomic_DNA"/>
</dbReference>
<reference evidence="3 4" key="1">
    <citation type="submission" date="2016-10" db="EMBL/GenBank/DDBJ databases">
        <authorList>
            <person name="Cai Z."/>
        </authorList>
    </citation>
    <scope>NUCLEOTIDE SEQUENCE [LARGE SCALE GENOMIC DNA]</scope>
</reference>
<evidence type="ECO:0008006" key="5">
    <source>
        <dbReference type="Google" id="ProtNLM"/>
    </source>
</evidence>
<sequence length="326" mass="35464">MALQWICMAAAALGAAAMLRQELQQHSQHVQAEAQGGDSTSSKRKRSKRQAAAASSPAATPSTSSAAAGIPLQELDQLQSFLQRVYSWRGWKGGQYHVTEAWHAAEAAAAAAAAGSWQPDFDAKQLTDANCDALLRVIDEVFFGGKLLKRLALKVESQKDGVSKSSERARNVSGMERDGSSAGSTSSISSSSAADVTGSSSNVKKQRIGCRVVQPGSPHETWLCYFDVSNVIYVNAWRWNKHQVTAQNPVNCEGVVCSSRLQMLLHTLAHELVHAIVFHVFPEMDRSSAAYLKNDRHGPVFQLLNKQLYGHSSDALERVRVLECRC</sequence>
<evidence type="ECO:0000256" key="1">
    <source>
        <dbReference type="SAM" id="MobiDB-lite"/>
    </source>
</evidence>
<feature type="compositionally biased region" description="Low complexity" evidence="1">
    <location>
        <begin position="50"/>
        <end position="66"/>
    </location>
</feature>
<organism evidence="3 4">
    <name type="scientific">Tetradesmus obliquus</name>
    <name type="common">Green alga</name>
    <name type="synonym">Acutodesmus obliquus</name>
    <dbReference type="NCBI Taxonomy" id="3088"/>
    <lineage>
        <taxon>Eukaryota</taxon>
        <taxon>Viridiplantae</taxon>
        <taxon>Chlorophyta</taxon>
        <taxon>core chlorophytes</taxon>
        <taxon>Chlorophyceae</taxon>
        <taxon>CS clade</taxon>
        <taxon>Sphaeropleales</taxon>
        <taxon>Scenedesmaceae</taxon>
        <taxon>Tetradesmus</taxon>
    </lineage>
</organism>
<feature type="region of interest" description="Disordered" evidence="1">
    <location>
        <begin position="162"/>
        <end position="200"/>
    </location>
</feature>
<dbReference type="AlphaFoldDB" id="A0A383VTT9"/>
<feature type="compositionally biased region" description="Basic and acidic residues" evidence="1">
    <location>
        <begin position="162"/>
        <end position="179"/>
    </location>
</feature>
<feature type="compositionally biased region" description="Low complexity" evidence="1">
    <location>
        <begin position="180"/>
        <end position="200"/>
    </location>
</feature>
<keyword evidence="4" id="KW-1185">Reference proteome</keyword>
<protein>
    <recommendedName>
        <fullName evidence="5">SprT-like domain-containing protein</fullName>
    </recommendedName>
</protein>
<evidence type="ECO:0000313" key="4">
    <source>
        <dbReference type="Proteomes" id="UP000256970"/>
    </source>
</evidence>
<name>A0A383VTT9_TETOB</name>
<feature type="signal peptide" evidence="2">
    <location>
        <begin position="1"/>
        <end position="17"/>
    </location>
</feature>
<dbReference type="Proteomes" id="UP000256970">
    <property type="component" value="Unassembled WGS sequence"/>
</dbReference>
<gene>
    <name evidence="3" type="ORF">BQ4739_LOCUS8557</name>
</gene>
<evidence type="ECO:0000313" key="3">
    <source>
        <dbReference type="EMBL" id="SZX68184.1"/>
    </source>
</evidence>
<evidence type="ECO:0000256" key="2">
    <source>
        <dbReference type="SAM" id="SignalP"/>
    </source>
</evidence>
<feature type="region of interest" description="Disordered" evidence="1">
    <location>
        <begin position="28"/>
        <end position="66"/>
    </location>
</feature>
<proteinExistence type="predicted"/>
<accession>A0A383VTT9</accession>